<accession>A0A1T5GZS6</accession>
<protein>
    <submittedName>
        <fullName evidence="1">Uncharacterized protein</fullName>
    </submittedName>
</protein>
<sequence length="79" mass="9432">MYLFFLTEGAPILDQVVEYFEELRFAKDEFLLKEGTINNRYFFLRTGFNFFDNIKSFTFKIPYPKKFARKPDGDSPVLV</sequence>
<dbReference type="SUPFAM" id="SSF51206">
    <property type="entry name" value="cAMP-binding domain-like"/>
    <property type="match status" value="1"/>
</dbReference>
<organism evidence="1 2">
    <name type="scientific">Dyadobacter psychrophilus</name>
    <dbReference type="NCBI Taxonomy" id="651661"/>
    <lineage>
        <taxon>Bacteria</taxon>
        <taxon>Pseudomonadati</taxon>
        <taxon>Bacteroidota</taxon>
        <taxon>Cytophagia</taxon>
        <taxon>Cytophagales</taxon>
        <taxon>Spirosomataceae</taxon>
        <taxon>Dyadobacter</taxon>
    </lineage>
</organism>
<proteinExistence type="predicted"/>
<dbReference type="InterPro" id="IPR018490">
    <property type="entry name" value="cNMP-bd_dom_sf"/>
</dbReference>
<reference evidence="2" key="1">
    <citation type="submission" date="2017-02" db="EMBL/GenBank/DDBJ databases">
        <authorList>
            <person name="Varghese N."/>
            <person name="Submissions S."/>
        </authorList>
    </citation>
    <scope>NUCLEOTIDE SEQUENCE [LARGE SCALE GENOMIC DNA]</scope>
    <source>
        <strain evidence="2">DSM 22270</strain>
    </source>
</reference>
<dbReference type="STRING" id="651661.SAMN05660293_04686"/>
<evidence type="ECO:0000313" key="1">
    <source>
        <dbReference type="EMBL" id="SKC13963.1"/>
    </source>
</evidence>
<dbReference type="AlphaFoldDB" id="A0A1T5GZS6"/>
<gene>
    <name evidence="1" type="ORF">SAMN05660293_04686</name>
</gene>
<dbReference type="Proteomes" id="UP000190897">
    <property type="component" value="Unassembled WGS sequence"/>
</dbReference>
<keyword evidence="2" id="KW-1185">Reference proteome</keyword>
<evidence type="ECO:0000313" key="2">
    <source>
        <dbReference type="Proteomes" id="UP000190897"/>
    </source>
</evidence>
<dbReference type="EMBL" id="FUZA01000007">
    <property type="protein sequence ID" value="SKC13963.1"/>
    <property type="molecule type" value="Genomic_DNA"/>
</dbReference>
<name>A0A1T5GZS6_9BACT</name>